<evidence type="ECO:0000313" key="3">
    <source>
        <dbReference type="Proteomes" id="UP001151760"/>
    </source>
</evidence>
<reference evidence="2" key="2">
    <citation type="submission" date="2022-01" db="EMBL/GenBank/DDBJ databases">
        <authorList>
            <person name="Yamashiro T."/>
            <person name="Shiraishi A."/>
            <person name="Satake H."/>
            <person name="Nakayama K."/>
        </authorList>
    </citation>
    <scope>NUCLEOTIDE SEQUENCE</scope>
</reference>
<accession>A0ABQ5BA11</accession>
<gene>
    <name evidence="2" type="ORF">Tco_0858707</name>
</gene>
<evidence type="ECO:0000256" key="1">
    <source>
        <dbReference type="SAM" id="MobiDB-lite"/>
    </source>
</evidence>
<comment type="caution">
    <text evidence="2">The sequence shown here is derived from an EMBL/GenBank/DDBJ whole genome shotgun (WGS) entry which is preliminary data.</text>
</comment>
<sequence>MQNDIMVAGSRECPPMLALDHYAQWSSCQESNPLALVAAAQHYPDTYSSNTYYQAPKPHKNNASSSRQTPSTRTCATTRKKGKEIVKPVTPASESVSEEDKVLTADFRPTYDAEPLEKVQSDDDYNVFSTERQHYEQPESIYDTYVVKMVDSNVIPDSSDM</sequence>
<name>A0ABQ5BA11_9ASTR</name>
<protein>
    <submittedName>
        <fullName evidence="2">Uncharacterized protein</fullName>
    </submittedName>
</protein>
<dbReference type="Proteomes" id="UP001151760">
    <property type="component" value="Unassembled WGS sequence"/>
</dbReference>
<evidence type="ECO:0000313" key="2">
    <source>
        <dbReference type="EMBL" id="GJT11665.1"/>
    </source>
</evidence>
<dbReference type="EMBL" id="BQNB010013087">
    <property type="protein sequence ID" value="GJT11665.1"/>
    <property type="molecule type" value="Genomic_DNA"/>
</dbReference>
<reference evidence="2" key="1">
    <citation type="journal article" date="2022" name="Int. J. Mol. Sci.">
        <title>Draft Genome of Tanacetum Coccineum: Genomic Comparison of Closely Related Tanacetum-Family Plants.</title>
        <authorList>
            <person name="Yamashiro T."/>
            <person name="Shiraishi A."/>
            <person name="Nakayama K."/>
            <person name="Satake H."/>
        </authorList>
    </citation>
    <scope>NUCLEOTIDE SEQUENCE</scope>
</reference>
<organism evidence="2 3">
    <name type="scientific">Tanacetum coccineum</name>
    <dbReference type="NCBI Taxonomy" id="301880"/>
    <lineage>
        <taxon>Eukaryota</taxon>
        <taxon>Viridiplantae</taxon>
        <taxon>Streptophyta</taxon>
        <taxon>Embryophyta</taxon>
        <taxon>Tracheophyta</taxon>
        <taxon>Spermatophyta</taxon>
        <taxon>Magnoliopsida</taxon>
        <taxon>eudicotyledons</taxon>
        <taxon>Gunneridae</taxon>
        <taxon>Pentapetalae</taxon>
        <taxon>asterids</taxon>
        <taxon>campanulids</taxon>
        <taxon>Asterales</taxon>
        <taxon>Asteraceae</taxon>
        <taxon>Asteroideae</taxon>
        <taxon>Anthemideae</taxon>
        <taxon>Anthemidinae</taxon>
        <taxon>Tanacetum</taxon>
    </lineage>
</organism>
<keyword evidence="3" id="KW-1185">Reference proteome</keyword>
<feature type="region of interest" description="Disordered" evidence="1">
    <location>
        <begin position="47"/>
        <end position="101"/>
    </location>
</feature>
<feature type="compositionally biased region" description="Polar residues" evidence="1">
    <location>
        <begin position="61"/>
        <end position="77"/>
    </location>
</feature>
<proteinExistence type="predicted"/>